<reference evidence="1" key="1">
    <citation type="submission" date="2020-05" db="EMBL/GenBank/DDBJ databases">
        <title>Chitinophaga laudate sp. nov., isolated from a tropical peat swamp.</title>
        <authorList>
            <person name="Goh C.B.S."/>
            <person name="Lee M.S."/>
            <person name="Parimannan S."/>
            <person name="Pasbakhsh P."/>
            <person name="Yule C.M."/>
            <person name="Rajandas H."/>
            <person name="Loke S."/>
            <person name="Croft L."/>
            <person name="Tan J.B.L."/>
        </authorList>
    </citation>
    <scope>NUCLEOTIDE SEQUENCE</scope>
    <source>
        <strain evidence="1">Mgbs1</strain>
    </source>
</reference>
<keyword evidence="2" id="KW-1185">Reference proteome</keyword>
<dbReference type="AlphaFoldDB" id="A0A433WNJ1"/>
<protein>
    <submittedName>
        <fullName evidence="1">Uncharacterized protein</fullName>
    </submittedName>
</protein>
<proteinExistence type="predicted"/>
<name>A0A433WNJ1_9BACT</name>
<dbReference type="EMBL" id="RIAR02000001">
    <property type="protein sequence ID" value="NSL89028.1"/>
    <property type="molecule type" value="Genomic_DNA"/>
</dbReference>
<gene>
    <name evidence="1" type="ORF">ECE50_019455</name>
</gene>
<dbReference type="Proteomes" id="UP000281028">
    <property type="component" value="Unassembled WGS sequence"/>
</dbReference>
<accession>A0A433WNJ1</accession>
<comment type="caution">
    <text evidence="1">The sequence shown here is derived from an EMBL/GenBank/DDBJ whole genome shotgun (WGS) entry which is preliminary data.</text>
</comment>
<sequence length="123" mass="14939">MEITTQPAEQQQMNAWKEEVNDVRNEVKMMRERLEQIVLSTAPREIMSKVEHFENRFLRQREVADEMYHDIKQCSKKLSDQPQVVHDDRPVDDYQTIQHRMEIFQKLFIELKDDFNHFITCDV</sequence>
<organism evidence="1 2">
    <name type="scientific">Chitinophaga solisilvae</name>
    <dbReference type="NCBI Taxonomy" id="1233460"/>
    <lineage>
        <taxon>Bacteria</taxon>
        <taxon>Pseudomonadati</taxon>
        <taxon>Bacteroidota</taxon>
        <taxon>Chitinophagia</taxon>
        <taxon>Chitinophagales</taxon>
        <taxon>Chitinophagaceae</taxon>
        <taxon>Chitinophaga</taxon>
    </lineage>
</organism>
<evidence type="ECO:0000313" key="1">
    <source>
        <dbReference type="EMBL" id="NSL89028.1"/>
    </source>
</evidence>
<evidence type="ECO:0000313" key="2">
    <source>
        <dbReference type="Proteomes" id="UP000281028"/>
    </source>
</evidence>
<dbReference type="OrthoDB" id="680366at2"/>